<dbReference type="InterPro" id="IPR016035">
    <property type="entry name" value="Acyl_Trfase/lysoPLipase"/>
</dbReference>
<dbReference type="Pfam" id="PF00698">
    <property type="entry name" value="Acyl_transf_1"/>
    <property type="match status" value="1"/>
</dbReference>
<dbReference type="InterPro" id="IPR001227">
    <property type="entry name" value="Ac_transferase_dom_sf"/>
</dbReference>
<organism evidence="2 3">
    <name type="scientific">Noviherbaspirillum suwonense</name>
    <dbReference type="NCBI Taxonomy" id="1224511"/>
    <lineage>
        <taxon>Bacteria</taxon>
        <taxon>Pseudomonadati</taxon>
        <taxon>Pseudomonadota</taxon>
        <taxon>Betaproteobacteria</taxon>
        <taxon>Burkholderiales</taxon>
        <taxon>Oxalobacteraceae</taxon>
        <taxon>Noviherbaspirillum</taxon>
    </lineage>
</organism>
<sequence length="310" mass="32455">MSTRLAILCPGQGGQHPAMFDLARTDPQASALLDNCLSVARLGIPLQEILADNDLLFSNRMAQPLIVAAAMATWEAIRHDVPAPALVAGYSIGEVAAYGVAGALAAVDTVALAVSRARLMDGCMKTMPEQALVAISGLSYRAAAPVLQQCGFHLAIATGEDTFIAGGSARLLVELQRLIPGSGGHLTVLPVAVASHTPCMAPAVAPFAEALGRHRLADPAIPVLSGISAEQVFRADKAISHLSRQIAEPIRWADCMDACAEAGVTVALELGPGAALSRMLHARHPQIECRAVAEFRSIGGVKTWLTRHFD</sequence>
<protein>
    <submittedName>
        <fullName evidence="2">[acyl-carrier-protein] S-malonyltransferase</fullName>
    </submittedName>
</protein>
<reference evidence="2 3" key="1">
    <citation type="submission" date="2017-05" db="EMBL/GenBank/DDBJ databases">
        <authorList>
            <person name="Varghese N."/>
            <person name="Submissions S."/>
        </authorList>
    </citation>
    <scope>NUCLEOTIDE SEQUENCE [LARGE SCALE GENOMIC DNA]</scope>
    <source>
        <strain evidence="2 3">DSM 26001</strain>
    </source>
</reference>
<proteinExistence type="predicted"/>
<feature type="domain" description="Malonyl-CoA:ACP transacylase (MAT)" evidence="1">
    <location>
        <begin position="8"/>
        <end position="309"/>
    </location>
</feature>
<keyword evidence="3" id="KW-1185">Reference proteome</keyword>
<evidence type="ECO:0000313" key="3">
    <source>
        <dbReference type="Proteomes" id="UP001158049"/>
    </source>
</evidence>
<dbReference type="Gene3D" id="3.30.70.250">
    <property type="entry name" value="Malonyl-CoA ACP transacylase, ACP-binding"/>
    <property type="match status" value="1"/>
</dbReference>
<evidence type="ECO:0000313" key="2">
    <source>
        <dbReference type="EMBL" id="SMP63220.1"/>
    </source>
</evidence>
<dbReference type="RefSeq" id="WP_283442706.1">
    <property type="nucleotide sequence ID" value="NZ_FXUL01000009.1"/>
</dbReference>
<dbReference type="InterPro" id="IPR050858">
    <property type="entry name" value="Mal-CoA-ACP_Trans/PKS_FabD"/>
</dbReference>
<dbReference type="PANTHER" id="PTHR42681:SF6">
    <property type="entry name" value="BLL0263 PROTEIN"/>
    <property type="match status" value="1"/>
</dbReference>
<gene>
    <name evidence="2" type="ORF">SAMN06295970_10929</name>
</gene>
<dbReference type="SMART" id="SM00827">
    <property type="entry name" value="PKS_AT"/>
    <property type="match status" value="1"/>
</dbReference>
<dbReference type="EMBL" id="FXUL01000009">
    <property type="protein sequence ID" value="SMP63220.1"/>
    <property type="molecule type" value="Genomic_DNA"/>
</dbReference>
<dbReference type="Gene3D" id="3.40.366.10">
    <property type="entry name" value="Malonyl-Coenzyme A Acyl Carrier Protein, domain 2"/>
    <property type="match status" value="1"/>
</dbReference>
<name>A0ABY1Q9G6_9BURK</name>
<evidence type="ECO:0000259" key="1">
    <source>
        <dbReference type="SMART" id="SM00827"/>
    </source>
</evidence>
<dbReference type="SUPFAM" id="SSF52151">
    <property type="entry name" value="FabD/lysophospholipase-like"/>
    <property type="match status" value="1"/>
</dbReference>
<dbReference type="Proteomes" id="UP001158049">
    <property type="component" value="Unassembled WGS sequence"/>
</dbReference>
<dbReference type="PANTHER" id="PTHR42681">
    <property type="entry name" value="MALONYL-COA-ACYL CARRIER PROTEIN TRANSACYLASE, MITOCHONDRIAL"/>
    <property type="match status" value="1"/>
</dbReference>
<dbReference type="InterPro" id="IPR014043">
    <property type="entry name" value="Acyl_transferase_dom"/>
</dbReference>
<accession>A0ABY1Q9G6</accession>
<comment type="caution">
    <text evidence="2">The sequence shown here is derived from an EMBL/GenBank/DDBJ whole genome shotgun (WGS) entry which is preliminary data.</text>
</comment>